<dbReference type="EMBL" id="LIHL02000003">
    <property type="protein sequence ID" value="KAF5475790.1"/>
    <property type="molecule type" value="Genomic_DNA"/>
</dbReference>
<evidence type="ECO:0000256" key="6">
    <source>
        <dbReference type="SAM" id="MobiDB-lite"/>
    </source>
</evidence>
<reference evidence="8" key="1">
    <citation type="submission" date="2015-10" db="EMBL/GenBank/DDBJ databases">
        <authorList>
            <person name="Martinez-Garcia P.J."/>
            <person name="Crepeau M.W."/>
            <person name="Puiu D."/>
            <person name="Gonzalez-Ibeas D."/>
            <person name="Whalen J."/>
            <person name="Stevens K."/>
            <person name="Paul R."/>
            <person name="Butterfield T."/>
            <person name="Britton M."/>
            <person name="Reagan R."/>
            <person name="Chakraborty S."/>
            <person name="Walawage S.L."/>
            <person name="Vasquez-Gross H.A."/>
            <person name="Cardeno C."/>
            <person name="Famula R."/>
            <person name="Pratt K."/>
            <person name="Kuruganti S."/>
            <person name="Aradhya M.K."/>
            <person name="Leslie C.A."/>
            <person name="Dandekar A.M."/>
            <person name="Salzberg S.L."/>
            <person name="Wegrzyn J.L."/>
            <person name="Langley C.H."/>
            <person name="Neale D.B."/>
        </authorList>
    </citation>
    <scope>NUCLEOTIDE SEQUENCE</scope>
    <source>
        <tissue evidence="8">Leaves</tissue>
    </source>
</reference>
<dbReference type="PANTHER" id="PTHR16047:SF13">
    <property type="entry name" value="E3 UBIQUITIN-PROTEIN LIGASE RFWD3"/>
    <property type="match status" value="1"/>
</dbReference>
<dbReference type="InterPro" id="IPR001841">
    <property type="entry name" value="Znf_RING"/>
</dbReference>
<keyword evidence="5" id="KW-0479">Metal-binding</keyword>
<feature type="domain" description="RING-type" evidence="7">
    <location>
        <begin position="142"/>
        <end position="188"/>
    </location>
</feature>
<evidence type="ECO:0000256" key="1">
    <source>
        <dbReference type="ARBA" id="ARBA00000900"/>
    </source>
</evidence>
<dbReference type="EC" id="2.3.2.27" evidence="2"/>
<dbReference type="InterPro" id="IPR015943">
    <property type="entry name" value="WD40/YVTN_repeat-like_dom_sf"/>
</dbReference>
<dbReference type="Pfam" id="PF13639">
    <property type="entry name" value="zf-RING_2"/>
    <property type="match status" value="1"/>
</dbReference>
<name>A0A834D4S6_JUGRE</name>
<accession>A0A834D4S6</accession>
<dbReference type="GO" id="GO:0008270">
    <property type="term" value="F:zinc ion binding"/>
    <property type="evidence" value="ECO:0007669"/>
    <property type="project" value="UniProtKB-KW"/>
</dbReference>
<dbReference type="Proteomes" id="UP000619265">
    <property type="component" value="Unassembled WGS sequence"/>
</dbReference>
<evidence type="ECO:0000256" key="3">
    <source>
        <dbReference type="ARBA" id="ARBA00022574"/>
    </source>
</evidence>
<keyword evidence="3" id="KW-0853">WD repeat</keyword>
<dbReference type="GO" id="GO:0016567">
    <property type="term" value="P:protein ubiquitination"/>
    <property type="evidence" value="ECO:0007669"/>
    <property type="project" value="InterPro"/>
</dbReference>
<feature type="region of interest" description="Disordered" evidence="6">
    <location>
        <begin position="59"/>
        <end position="88"/>
    </location>
</feature>
<evidence type="ECO:0000256" key="5">
    <source>
        <dbReference type="PROSITE-ProRule" id="PRU00175"/>
    </source>
</evidence>
<dbReference type="InterPro" id="IPR036322">
    <property type="entry name" value="WD40_repeat_dom_sf"/>
</dbReference>
<dbReference type="InterPro" id="IPR056527">
    <property type="entry name" value="WD40_RFWD3"/>
</dbReference>
<evidence type="ECO:0000259" key="7">
    <source>
        <dbReference type="PROSITE" id="PS50089"/>
    </source>
</evidence>
<proteinExistence type="predicted"/>
<comment type="caution">
    <text evidence="8">The sequence shown here is derived from an EMBL/GenBank/DDBJ whole genome shotgun (WGS) entry which is preliminary data.</text>
</comment>
<keyword evidence="5" id="KW-0863">Zinc-finger</keyword>
<gene>
    <name evidence="8" type="ORF">F2P56_007560</name>
</gene>
<dbReference type="Pfam" id="PF23419">
    <property type="entry name" value="WD40_RFWD3"/>
    <property type="match status" value="1"/>
</dbReference>
<dbReference type="GO" id="GO:0036297">
    <property type="term" value="P:interstrand cross-link repair"/>
    <property type="evidence" value="ECO:0007669"/>
    <property type="project" value="InterPro"/>
</dbReference>
<organism evidence="8 9">
    <name type="scientific">Juglans regia</name>
    <name type="common">English walnut</name>
    <dbReference type="NCBI Taxonomy" id="51240"/>
    <lineage>
        <taxon>Eukaryota</taxon>
        <taxon>Viridiplantae</taxon>
        <taxon>Streptophyta</taxon>
        <taxon>Embryophyta</taxon>
        <taxon>Tracheophyta</taxon>
        <taxon>Spermatophyta</taxon>
        <taxon>Magnoliopsida</taxon>
        <taxon>eudicotyledons</taxon>
        <taxon>Gunneridae</taxon>
        <taxon>Pentapetalae</taxon>
        <taxon>rosids</taxon>
        <taxon>fabids</taxon>
        <taxon>Fagales</taxon>
        <taxon>Juglandaceae</taxon>
        <taxon>Juglans</taxon>
    </lineage>
</organism>
<feature type="compositionally biased region" description="Acidic residues" evidence="6">
    <location>
        <begin position="63"/>
        <end position="83"/>
    </location>
</feature>
<dbReference type="Gene3D" id="2.130.10.10">
    <property type="entry name" value="YVTN repeat-like/Quinoprotein amine dehydrogenase"/>
    <property type="match status" value="1"/>
</dbReference>
<dbReference type="SUPFAM" id="SSF50978">
    <property type="entry name" value="WD40 repeat-like"/>
    <property type="match status" value="1"/>
</dbReference>
<evidence type="ECO:0000313" key="8">
    <source>
        <dbReference type="EMBL" id="KAF5475790.1"/>
    </source>
</evidence>
<dbReference type="PROSITE" id="PS50089">
    <property type="entry name" value="ZF_RING_2"/>
    <property type="match status" value="1"/>
</dbReference>
<dbReference type="Gene3D" id="3.30.40.10">
    <property type="entry name" value="Zinc/RING finger domain, C3HC4 (zinc finger)"/>
    <property type="match status" value="1"/>
</dbReference>
<dbReference type="AlphaFoldDB" id="A0A834D4S6"/>
<feature type="non-terminal residue" evidence="8">
    <location>
        <position position="1"/>
    </location>
</feature>
<dbReference type="InterPro" id="IPR013083">
    <property type="entry name" value="Znf_RING/FYVE/PHD"/>
</dbReference>
<comment type="subcellular location">
    <subcellularLocation>
        <location evidence="4">Nucleus</location>
        <location evidence="4">Nuclear body</location>
    </subcellularLocation>
</comment>
<dbReference type="CDD" id="cd16450">
    <property type="entry name" value="mRING-C3HGC3_RFWD3"/>
    <property type="match status" value="1"/>
</dbReference>
<dbReference type="GO" id="GO:0016604">
    <property type="term" value="C:nuclear body"/>
    <property type="evidence" value="ECO:0007669"/>
    <property type="project" value="UniProtKB-SubCell"/>
</dbReference>
<protein>
    <recommendedName>
        <fullName evidence="2">RING-type E3 ubiquitin transferase</fullName>
        <ecNumber evidence="2">2.3.2.27</ecNumber>
    </recommendedName>
</protein>
<evidence type="ECO:0000256" key="4">
    <source>
        <dbReference type="ARBA" id="ARBA00034306"/>
    </source>
</evidence>
<dbReference type="InterPro" id="IPR037381">
    <property type="entry name" value="RFWD3"/>
</dbReference>
<sequence length="652" mass="72426">YCIQTPPQCLVPQQNQKVTHFAHSSQLMADGDDDNADPEYIQILQNYGQYAQHGALDLGDQERAEEEEEEEEEEEDDREDEEYVPSVELHGVSRNGPIIYEALEYGLEEEGYKRRRTEGGEACSSTSQDNEWSRSEIDGLFCPICMEAWTVDGGHHICCLPCGHIYGMSCINKWLKQRKNSGKCPQCNRKCTLKDVTKLFASRVVAVDEESQKRIRSLEARCASLEKKGADWCKKEAEWKKREAELHVKVCQLSEGKIYLEKLLKDMQSRPSGVVKAAGNCQGRSVFGQNFGSALCGQESSSSFILQKEFWLDGARLIDVDASSQILLIVRRRSEMGATSVLTKMSLMPPHEKEDIFLPSNMKVIKDLCISPSNGSLVLFASLGQKLSVLSLESNNIILAYDLPAAAWSCSWDLQNSNYIYAGLQNGSLLVFDVRQTVRPVNSLKGLTCNPVHTIHSLLHSSTLLPGVRSVLSASSIGLCHWNFGGAEEGPFLVPQTDNQGVCISLAYSPSSDDIVASYRPKVEMSNMAFTQPALTPSQVIGQGVQGSHIFYNRVGSNCFQKLGSASANVNDIRLPKRSAIIDVESQNRLFASGDEVTCELILQELPSFAAFQHLKIQKQHICDVKYTHALGQGLLSCLEEDRLQIFCMKLS</sequence>
<comment type="catalytic activity">
    <reaction evidence="1">
        <text>S-ubiquitinyl-[E2 ubiquitin-conjugating enzyme]-L-cysteine + [acceptor protein]-L-lysine = [E2 ubiquitin-conjugating enzyme]-L-cysteine + N(6)-ubiquitinyl-[acceptor protein]-L-lysine.</text>
        <dbReference type="EC" id="2.3.2.27"/>
    </reaction>
</comment>
<evidence type="ECO:0000256" key="2">
    <source>
        <dbReference type="ARBA" id="ARBA00012483"/>
    </source>
</evidence>
<dbReference type="PANTHER" id="PTHR16047">
    <property type="entry name" value="RFWD3 PROTEIN"/>
    <property type="match status" value="1"/>
</dbReference>
<reference evidence="8" key="2">
    <citation type="submission" date="2020-03" db="EMBL/GenBank/DDBJ databases">
        <title>Walnut 2.0.</title>
        <authorList>
            <person name="Marrano A."/>
            <person name="Britton M."/>
            <person name="Zimin A.V."/>
            <person name="Zaini P.A."/>
            <person name="Workman R."/>
            <person name="Puiu D."/>
            <person name="Bianco L."/>
            <person name="Allen B.J."/>
            <person name="Troggio M."/>
            <person name="Leslie C.A."/>
            <person name="Timp W."/>
            <person name="Dendekar A."/>
            <person name="Salzberg S.L."/>
            <person name="Neale D.B."/>
        </authorList>
    </citation>
    <scope>NUCLEOTIDE SEQUENCE</scope>
    <source>
        <tissue evidence="8">Leaves</tissue>
    </source>
</reference>
<dbReference type="GO" id="GO:0061630">
    <property type="term" value="F:ubiquitin protein ligase activity"/>
    <property type="evidence" value="ECO:0007669"/>
    <property type="project" value="UniProtKB-EC"/>
</dbReference>
<dbReference type="SUPFAM" id="SSF57850">
    <property type="entry name" value="RING/U-box"/>
    <property type="match status" value="1"/>
</dbReference>
<dbReference type="SMART" id="SM00184">
    <property type="entry name" value="RING"/>
    <property type="match status" value="1"/>
</dbReference>
<keyword evidence="5" id="KW-0862">Zinc</keyword>
<dbReference type="Gramene" id="Jr03_20960_p1">
    <property type="protein sequence ID" value="cds.Jr03_20960_p1"/>
    <property type="gene ID" value="Jr03_20960"/>
</dbReference>
<evidence type="ECO:0000313" key="9">
    <source>
        <dbReference type="Proteomes" id="UP000619265"/>
    </source>
</evidence>